<comment type="caution">
    <text evidence="17">Lacks conserved residue(s) required for the propagation of feature annotation.</text>
</comment>
<dbReference type="InterPro" id="IPR002172">
    <property type="entry name" value="LDrepeatLR_classA_rpt"/>
</dbReference>
<keyword evidence="10" id="KW-0720">Serine protease</keyword>
<feature type="disulfide bond" evidence="16">
    <location>
        <begin position="1255"/>
        <end position="1270"/>
    </location>
</feature>
<dbReference type="Pfam" id="PF00057">
    <property type="entry name" value="Ldl_recept_a"/>
    <property type="match status" value="3"/>
</dbReference>
<feature type="domain" description="SRCR" evidence="22">
    <location>
        <begin position="717"/>
        <end position="823"/>
    </location>
</feature>
<dbReference type="PANTHER" id="PTHR45817:SF4">
    <property type="entry name" value="LYSYL OXIDASE-LIKE-RELATED"/>
    <property type="match status" value="1"/>
</dbReference>
<dbReference type="CDD" id="cd01099">
    <property type="entry name" value="PAN_AP_HGF"/>
    <property type="match status" value="1"/>
</dbReference>
<feature type="disulfide bond" evidence="17">
    <location>
        <begin position="1355"/>
        <end position="1365"/>
    </location>
</feature>
<keyword evidence="26" id="KW-1185">Reference proteome</keyword>
<accession>A0A9P0G682</accession>
<feature type="domain" description="Apple" evidence="24">
    <location>
        <begin position="1148"/>
        <end position="1232"/>
    </location>
</feature>
<feature type="compositionally biased region" description="Polar residues" evidence="18">
    <location>
        <begin position="531"/>
        <end position="599"/>
    </location>
</feature>
<dbReference type="FunFam" id="3.10.250.10:FF:000016">
    <property type="entry name" value="Scavenger receptor cysteine-rich protein type 12"/>
    <property type="match status" value="1"/>
</dbReference>
<dbReference type="Gene3D" id="3.10.100.10">
    <property type="entry name" value="Mannose-Binding Protein A, subunit A"/>
    <property type="match status" value="1"/>
</dbReference>
<dbReference type="SMART" id="SM00034">
    <property type="entry name" value="CLECT"/>
    <property type="match status" value="1"/>
</dbReference>
<dbReference type="InterPro" id="IPR036772">
    <property type="entry name" value="SRCR-like_dom_sf"/>
</dbReference>
<dbReference type="FunFam" id="2.170.140.10:FF:000003">
    <property type="entry name" value="Tequila, isoform D"/>
    <property type="match status" value="1"/>
</dbReference>
<feature type="compositionally biased region" description="Polar residues" evidence="18">
    <location>
        <begin position="229"/>
        <end position="246"/>
    </location>
</feature>
<keyword evidence="3" id="KW-0964">Secreted</keyword>
<feature type="domain" description="Chitin-binding type-2" evidence="23">
    <location>
        <begin position="311"/>
        <end position="367"/>
    </location>
</feature>
<dbReference type="Pfam" id="PF00051">
    <property type="entry name" value="Kringle"/>
    <property type="match status" value="1"/>
</dbReference>
<evidence type="ECO:0000256" key="12">
    <source>
        <dbReference type="ARBA" id="ARBA00023136"/>
    </source>
</evidence>
<feature type="disulfide bond" evidence="16">
    <location>
        <begin position="1121"/>
        <end position="1139"/>
    </location>
</feature>
<dbReference type="InterPro" id="IPR001190">
    <property type="entry name" value="SRCR"/>
</dbReference>
<dbReference type="SMART" id="SM00202">
    <property type="entry name" value="SR"/>
    <property type="match status" value="2"/>
</dbReference>
<evidence type="ECO:0000256" key="9">
    <source>
        <dbReference type="ARBA" id="ARBA00022801"/>
    </source>
</evidence>
<evidence type="ECO:0000256" key="11">
    <source>
        <dbReference type="ARBA" id="ARBA00022989"/>
    </source>
</evidence>
<evidence type="ECO:0000256" key="5">
    <source>
        <dbReference type="ARBA" id="ARBA00022670"/>
    </source>
</evidence>
<dbReference type="PROSITE" id="PS50940">
    <property type="entry name" value="CHIT_BIND_II"/>
    <property type="match status" value="2"/>
</dbReference>
<dbReference type="PROSITE" id="PS50041">
    <property type="entry name" value="C_TYPE_LECTIN_2"/>
    <property type="match status" value="1"/>
</dbReference>
<evidence type="ECO:0000256" key="3">
    <source>
        <dbReference type="ARBA" id="ARBA00022525"/>
    </source>
</evidence>
<keyword evidence="5" id="KW-0645">Protease</keyword>
<evidence type="ECO:0000313" key="26">
    <source>
        <dbReference type="Proteomes" id="UP001152759"/>
    </source>
</evidence>
<dbReference type="Proteomes" id="UP001152759">
    <property type="component" value="Chromosome 9"/>
</dbReference>
<dbReference type="InterPro" id="IPR023415">
    <property type="entry name" value="LDLR_class-A_CS"/>
</dbReference>
<dbReference type="FunFam" id="3.10.250.10:FF:000026">
    <property type="entry name" value="Tequila, isoform D"/>
    <property type="match status" value="1"/>
</dbReference>
<feature type="compositionally biased region" description="Low complexity" evidence="18">
    <location>
        <begin position="428"/>
        <end position="441"/>
    </location>
</feature>
<evidence type="ECO:0000256" key="6">
    <source>
        <dbReference type="ARBA" id="ARBA00022692"/>
    </source>
</evidence>
<feature type="chain" id="PRO_5040133938" evidence="19">
    <location>
        <begin position="32"/>
        <end position="1449"/>
    </location>
</feature>
<keyword evidence="4 15" id="KW-0420">Kringle</keyword>
<dbReference type="InterPro" id="IPR036055">
    <property type="entry name" value="LDL_receptor-like_sf"/>
</dbReference>
<dbReference type="PROSITE" id="PS00420">
    <property type="entry name" value="SRCR_1"/>
    <property type="match status" value="1"/>
</dbReference>
<dbReference type="SMART" id="SM00494">
    <property type="entry name" value="ChtBD2"/>
    <property type="match status" value="2"/>
</dbReference>
<evidence type="ECO:0000256" key="14">
    <source>
        <dbReference type="ARBA" id="ARBA00023180"/>
    </source>
</evidence>
<name>A0A9P0G682_BEMTA</name>
<dbReference type="SMART" id="SM00192">
    <property type="entry name" value="LDLa"/>
    <property type="match status" value="3"/>
</dbReference>
<evidence type="ECO:0000256" key="15">
    <source>
        <dbReference type="PROSITE-ProRule" id="PRU00121"/>
    </source>
</evidence>
<dbReference type="InterPro" id="IPR018056">
    <property type="entry name" value="Kringle_CS"/>
</dbReference>
<evidence type="ECO:0000256" key="16">
    <source>
        <dbReference type="PROSITE-ProRule" id="PRU00124"/>
    </source>
</evidence>
<dbReference type="Pfam" id="PF00530">
    <property type="entry name" value="SRCR"/>
    <property type="match status" value="2"/>
</dbReference>
<feature type="compositionally biased region" description="Acidic residues" evidence="18">
    <location>
        <begin position="368"/>
        <end position="380"/>
    </location>
</feature>
<dbReference type="EMBL" id="OU963870">
    <property type="protein sequence ID" value="CAH0777915.1"/>
    <property type="molecule type" value="Genomic_DNA"/>
</dbReference>
<dbReference type="InterPro" id="IPR016186">
    <property type="entry name" value="C-type_lectin-like/link_sf"/>
</dbReference>
<evidence type="ECO:0000256" key="2">
    <source>
        <dbReference type="ARBA" id="ARBA00004613"/>
    </source>
</evidence>
<feature type="domain" description="Kringle" evidence="21">
    <location>
        <begin position="1009"/>
        <end position="1092"/>
    </location>
</feature>
<dbReference type="InterPro" id="IPR000001">
    <property type="entry name" value="Kringle"/>
</dbReference>
<dbReference type="Gene3D" id="2.170.140.10">
    <property type="entry name" value="Chitin binding domain"/>
    <property type="match status" value="2"/>
</dbReference>
<organism evidence="25 26">
    <name type="scientific">Bemisia tabaci</name>
    <name type="common">Sweetpotato whitefly</name>
    <name type="synonym">Aleurodes tabaci</name>
    <dbReference type="NCBI Taxonomy" id="7038"/>
    <lineage>
        <taxon>Eukaryota</taxon>
        <taxon>Metazoa</taxon>
        <taxon>Ecdysozoa</taxon>
        <taxon>Arthropoda</taxon>
        <taxon>Hexapoda</taxon>
        <taxon>Insecta</taxon>
        <taxon>Pterygota</taxon>
        <taxon>Neoptera</taxon>
        <taxon>Paraneoptera</taxon>
        <taxon>Hemiptera</taxon>
        <taxon>Sternorrhyncha</taxon>
        <taxon>Aleyrodoidea</taxon>
        <taxon>Aleyrodidae</taxon>
        <taxon>Aleyrodinae</taxon>
        <taxon>Bemisia</taxon>
    </lineage>
</organism>
<dbReference type="PRINTS" id="PR00261">
    <property type="entry name" value="LDLRECEPTOR"/>
</dbReference>
<dbReference type="SUPFAM" id="SSF57424">
    <property type="entry name" value="LDL receptor-like module"/>
    <property type="match status" value="3"/>
</dbReference>
<evidence type="ECO:0000256" key="18">
    <source>
        <dbReference type="SAM" id="MobiDB-lite"/>
    </source>
</evidence>
<dbReference type="InterPro" id="IPR038178">
    <property type="entry name" value="Kringle_sf"/>
</dbReference>
<dbReference type="GO" id="GO:0006508">
    <property type="term" value="P:proteolysis"/>
    <property type="evidence" value="ECO:0007669"/>
    <property type="project" value="UniProtKB-KW"/>
</dbReference>
<feature type="compositionally biased region" description="Polar residues" evidence="18">
    <location>
        <begin position="675"/>
        <end position="703"/>
    </location>
</feature>
<dbReference type="InterPro" id="IPR050912">
    <property type="entry name" value="LOX-like_protein"/>
</dbReference>
<dbReference type="PROSITE" id="PS50948">
    <property type="entry name" value="PAN"/>
    <property type="match status" value="1"/>
</dbReference>
<evidence type="ECO:0000259" key="23">
    <source>
        <dbReference type="PROSITE" id="PS50940"/>
    </source>
</evidence>
<dbReference type="GO" id="GO:0008061">
    <property type="term" value="F:chitin binding"/>
    <property type="evidence" value="ECO:0007669"/>
    <property type="project" value="InterPro"/>
</dbReference>
<feature type="signal peptide" evidence="19">
    <location>
        <begin position="1"/>
        <end position="31"/>
    </location>
</feature>
<evidence type="ECO:0000256" key="13">
    <source>
        <dbReference type="ARBA" id="ARBA00023157"/>
    </source>
</evidence>
<feature type="disulfide bond" evidence="16">
    <location>
        <begin position="1133"/>
        <end position="1148"/>
    </location>
</feature>
<feature type="compositionally biased region" description="Polar residues" evidence="18">
    <location>
        <begin position="297"/>
        <end position="307"/>
    </location>
</feature>
<dbReference type="CDD" id="cd00112">
    <property type="entry name" value="LDLa"/>
    <property type="match status" value="3"/>
</dbReference>
<dbReference type="InterPro" id="IPR002557">
    <property type="entry name" value="Chitin-bd_dom"/>
</dbReference>
<feature type="domain" description="SRCR" evidence="22">
    <location>
        <begin position="1279"/>
        <end position="1386"/>
    </location>
</feature>
<dbReference type="GO" id="GO:0004720">
    <property type="term" value="F:protein-lysine 6-oxidase activity"/>
    <property type="evidence" value="ECO:0007669"/>
    <property type="project" value="TreeGrafter"/>
</dbReference>
<dbReference type="Gene3D" id="3.10.250.10">
    <property type="entry name" value="SRCR-like domain"/>
    <property type="match status" value="2"/>
</dbReference>
<evidence type="ECO:0000256" key="19">
    <source>
        <dbReference type="SAM" id="SignalP"/>
    </source>
</evidence>
<evidence type="ECO:0000259" key="22">
    <source>
        <dbReference type="PROSITE" id="PS50287"/>
    </source>
</evidence>
<evidence type="ECO:0000259" key="20">
    <source>
        <dbReference type="PROSITE" id="PS50041"/>
    </source>
</evidence>
<feature type="region of interest" description="Disordered" evidence="18">
    <location>
        <begin position="657"/>
        <end position="705"/>
    </location>
</feature>
<dbReference type="SUPFAM" id="SSF56436">
    <property type="entry name" value="C-type lectin-like"/>
    <property type="match status" value="1"/>
</dbReference>
<evidence type="ECO:0000256" key="4">
    <source>
        <dbReference type="ARBA" id="ARBA00022572"/>
    </source>
</evidence>
<dbReference type="SMART" id="SM00473">
    <property type="entry name" value="PAN_AP"/>
    <property type="match status" value="1"/>
</dbReference>
<feature type="region of interest" description="Disordered" evidence="18">
    <location>
        <begin position="295"/>
        <end position="317"/>
    </location>
</feature>
<dbReference type="PROSITE" id="PS50068">
    <property type="entry name" value="LDLRA_2"/>
    <property type="match status" value="3"/>
</dbReference>
<feature type="disulfide bond" evidence="17">
    <location>
        <begin position="793"/>
        <end position="803"/>
    </location>
</feature>
<dbReference type="GO" id="GO:0005615">
    <property type="term" value="C:extracellular space"/>
    <property type="evidence" value="ECO:0007669"/>
    <property type="project" value="TreeGrafter"/>
</dbReference>
<dbReference type="PRINTS" id="PR00258">
    <property type="entry name" value="SPERACTRCPTR"/>
</dbReference>
<feature type="region of interest" description="Disordered" evidence="18">
    <location>
        <begin position="271"/>
        <end position="290"/>
    </location>
</feature>
<dbReference type="GO" id="GO:0008236">
    <property type="term" value="F:serine-type peptidase activity"/>
    <property type="evidence" value="ECO:0007669"/>
    <property type="project" value="UniProtKB-KW"/>
</dbReference>
<gene>
    <name evidence="25" type="ORF">BEMITA_LOCUS13808</name>
</gene>
<sequence>MWQKFESKMSVGNQACVLLIVLLCVTFSTSAIYGGDEERCPPKATGQFPVRSDCRKFLNCYKGRGIVQSCAPGTLFNPESMECDFPSKVNCLDSDLNKPYIGNYRQRIDDSSKSEQFARPSYELQPGSYQVPTQRFDTSAPIFYPDQNLQPPPSNGLGYPHVPKYRPQQGTARQVQPYIVNQPNYQQPNNPPPPGQFGPFRPNQPDPLYSNYPQGNQEYPIPGAPLPLENQNQRNPKSSRTGSGNSVIAPGVVQPEASYWKPIVVPNVDETKTQTKKPYGLNPEKTKGRAFLKDQNQKATKGNQEAAPNTPPKCPAGESGLFPHPTDCKKFLSCAHGRTFVMDCGPGTAFNPASSICDWPKNVDCPNYEEDGDTSADNEQGEYNRPGQYTENEQDPLIPQSSNVQPSQTQLPSLFTPYQPNNTPSSFRPPNNQRNPQQPNQADNFPNQGRPPYPNSQNYYPHQPIDTHPSNDYHPQPSRNPAQSNYRPSSPFELNNSPTQPANIPNQGRAPYPNSHQPPPYPQQPNVNYPSNAHNFQPIKNPTQSTNKPSSPFDQTAPSRNPSSHSSPYAPNQPSSNTYSPHQNSNKPNSYTQPYQPNKSTPPRPSYQPDEFGSTESPDSQVEIDDLYIPSEVPPQTIVTRPEWAEPLDIDVRINFPQEATDKTPKPTVKPIKGTVNSRSLQNSPPEQSLKPTNTSKPKSNITPVLPSMKSVSSQVARLRGGPKPSEGFLELKMDNGKWGITCDEPNSWNINEAHIVCKQLGYERGAELTWQGRPTDASTSALKEIAVNSVKCSGKEASVLDCKIRKEKSCDPERDGVWIRCQNNYASLCRPGEITYNNRCYKLVVPQENSTDASNEGFSQGEALAHCSSIGGKLLNILSQNENDFLSEWLVGQNKADNIMTSGVGVSIMGRSLWIWEGSEDSFVYHNWWPGWEGGRSVAPKTQAGRGQCVIAQRHFPCPSSSSAPDQKKPNTPPRLCDAEYYFWSTADCGEMSTKHPYVCKRPVDDIGCVKDTGRDYAGNANVTTNGEACLSWNTPSVFSALKYRISEKTHQTLLRDHNFCRNPDGLDSSPWCFVKAPTGVRKEFCDIPKCEDSKTVGKDSIQDFTPTSSEQCSPDGYECRPGDCIPLTWICDGQPDCRITENEGNCSTVLEKFTYYPSARLYGYDVEAWDDVSPEACAFRCLKTTSFECRSFSYSSKDRSCYLSDNNVGISGALQVNSREQEWDYYEMNARSLNCESLFICNNGKCIGKDDVCDGHADCSDFSDENQCPNRDVGFEIRLAGGKSRNEGRIEVKALGEWGVVCDDSFNLMAATVACKELGFPLGAAEVKTNSFFQPANVTSQKPPLYLMDDVRCAGNESSISKCSFNGWGTHDCGPEEVAGVVCKTASTSCPSDQWQCEKTKECIPIKFLCDGEVDCDDKSDESPLKCKVSSRSAPLKAKRKVTMIKS</sequence>
<dbReference type="PROSITE" id="PS01209">
    <property type="entry name" value="LDLRA_1"/>
    <property type="match status" value="2"/>
</dbReference>
<keyword evidence="11" id="KW-1133">Transmembrane helix</keyword>
<dbReference type="PROSITE" id="PS00021">
    <property type="entry name" value="KRINGLE_1"/>
    <property type="match status" value="1"/>
</dbReference>
<dbReference type="FunFam" id="2.40.20.10:FF:000001">
    <property type="entry name" value="Urokinase-type plasminogen activator"/>
    <property type="match status" value="1"/>
</dbReference>
<dbReference type="CDD" id="cd00037">
    <property type="entry name" value="CLECT"/>
    <property type="match status" value="1"/>
</dbReference>
<evidence type="ECO:0000313" key="25">
    <source>
        <dbReference type="EMBL" id="CAH0777915.1"/>
    </source>
</evidence>
<evidence type="ECO:0000259" key="24">
    <source>
        <dbReference type="PROSITE" id="PS50948"/>
    </source>
</evidence>
<keyword evidence="6" id="KW-0812">Transmembrane</keyword>
<dbReference type="Pfam" id="PF01607">
    <property type="entry name" value="CBM_14"/>
    <property type="match status" value="2"/>
</dbReference>
<keyword evidence="13 17" id="KW-1015">Disulfide bond</keyword>
<dbReference type="CDD" id="cd00108">
    <property type="entry name" value="KR"/>
    <property type="match status" value="1"/>
</dbReference>
<dbReference type="InterPro" id="IPR036508">
    <property type="entry name" value="Chitin-bd_dom_sf"/>
</dbReference>
<feature type="compositionally biased region" description="Polar residues" evidence="18">
    <location>
        <begin position="399"/>
        <end position="426"/>
    </location>
</feature>
<comment type="subcellular location">
    <subcellularLocation>
        <location evidence="1">Membrane</location>
        <topology evidence="1">Single-pass membrane protein</topology>
    </subcellularLocation>
    <subcellularLocation>
        <location evidence="2">Secreted</location>
    </subcellularLocation>
</comment>
<evidence type="ECO:0000256" key="10">
    <source>
        <dbReference type="ARBA" id="ARBA00022825"/>
    </source>
</evidence>
<feature type="disulfide bond" evidence="16">
    <location>
        <begin position="1243"/>
        <end position="1261"/>
    </location>
</feature>
<dbReference type="Gene3D" id="2.40.20.10">
    <property type="entry name" value="Plasminogen Kringle 4"/>
    <property type="match status" value="1"/>
</dbReference>
<dbReference type="SUPFAM" id="SSF57440">
    <property type="entry name" value="Kringle-like"/>
    <property type="match status" value="1"/>
</dbReference>
<keyword evidence="8" id="KW-0677">Repeat</keyword>
<keyword evidence="12" id="KW-0472">Membrane</keyword>
<dbReference type="InterPro" id="IPR003609">
    <property type="entry name" value="Pan_app"/>
</dbReference>
<dbReference type="InterPro" id="IPR016187">
    <property type="entry name" value="CTDL_fold"/>
</dbReference>
<feature type="compositionally biased region" description="Polar residues" evidence="18">
    <location>
        <begin position="477"/>
        <end position="506"/>
    </location>
</feature>
<dbReference type="Gene3D" id="4.10.400.10">
    <property type="entry name" value="Low-density Lipoprotein Receptor"/>
    <property type="match status" value="3"/>
</dbReference>
<dbReference type="PROSITE" id="PS50287">
    <property type="entry name" value="SRCR_2"/>
    <property type="match status" value="2"/>
</dbReference>
<dbReference type="PRINTS" id="PR00018">
    <property type="entry name" value="KRINGLE"/>
</dbReference>
<evidence type="ECO:0000256" key="7">
    <source>
        <dbReference type="ARBA" id="ARBA00022729"/>
    </source>
</evidence>
<dbReference type="GO" id="GO:0030199">
    <property type="term" value="P:collagen fibril organization"/>
    <property type="evidence" value="ECO:0007669"/>
    <property type="project" value="TreeGrafter"/>
</dbReference>
<feature type="domain" description="Chitin-binding type-2" evidence="23">
    <location>
        <begin position="37"/>
        <end position="93"/>
    </location>
</feature>
<feature type="region of interest" description="Disordered" evidence="18">
    <location>
        <begin position="141"/>
        <end position="250"/>
    </location>
</feature>
<dbReference type="PROSITE" id="PS50070">
    <property type="entry name" value="KRINGLE_2"/>
    <property type="match status" value="1"/>
</dbReference>
<protein>
    <submittedName>
        <fullName evidence="25">Uncharacterized protein</fullName>
    </submittedName>
</protein>
<keyword evidence="7 19" id="KW-0732">Signal</keyword>
<feature type="disulfide bond" evidence="16">
    <location>
        <begin position="1114"/>
        <end position="1126"/>
    </location>
</feature>
<dbReference type="SUPFAM" id="SSF56487">
    <property type="entry name" value="SRCR-like"/>
    <property type="match status" value="2"/>
</dbReference>
<dbReference type="Gene3D" id="3.50.4.10">
    <property type="entry name" value="Hepatocyte Growth Factor"/>
    <property type="match status" value="1"/>
</dbReference>
<evidence type="ECO:0000256" key="17">
    <source>
        <dbReference type="PROSITE-ProRule" id="PRU00196"/>
    </source>
</evidence>
<dbReference type="SUPFAM" id="SSF57414">
    <property type="entry name" value="Hairpin loop containing domain-like"/>
    <property type="match status" value="1"/>
</dbReference>
<evidence type="ECO:0000259" key="21">
    <source>
        <dbReference type="PROSITE" id="PS50070"/>
    </source>
</evidence>
<dbReference type="SMART" id="SM00130">
    <property type="entry name" value="KR"/>
    <property type="match status" value="1"/>
</dbReference>
<dbReference type="SUPFAM" id="SSF57625">
    <property type="entry name" value="Invertebrate chitin-binding proteins"/>
    <property type="match status" value="2"/>
</dbReference>
<dbReference type="PANTHER" id="PTHR45817">
    <property type="entry name" value="LYSYL OXIDASE-LIKE-RELATED"/>
    <property type="match status" value="1"/>
</dbReference>
<keyword evidence="9" id="KW-0378">Hydrolase</keyword>
<dbReference type="InterPro" id="IPR001304">
    <property type="entry name" value="C-type_lectin-like"/>
</dbReference>
<evidence type="ECO:0000256" key="8">
    <source>
        <dbReference type="ARBA" id="ARBA00022737"/>
    </source>
</evidence>
<evidence type="ECO:0000256" key="1">
    <source>
        <dbReference type="ARBA" id="ARBA00004167"/>
    </source>
</evidence>
<feature type="region of interest" description="Disordered" evidence="18">
    <location>
        <begin position="368"/>
        <end position="619"/>
    </location>
</feature>
<dbReference type="InterPro" id="IPR013806">
    <property type="entry name" value="Kringle-like"/>
</dbReference>
<proteinExistence type="predicted"/>
<feature type="domain" description="C-type lectin" evidence="20">
    <location>
        <begin position="837"/>
        <end position="951"/>
    </location>
</feature>
<dbReference type="GO" id="GO:0016020">
    <property type="term" value="C:membrane"/>
    <property type="evidence" value="ECO:0007669"/>
    <property type="project" value="UniProtKB-SubCell"/>
</dbReference>
<dbReference type="Pfam" id="PF00024">
    <property type="entry name" value="PAN_1"/>
    <property type="match status" value="1"/>
</dbReference>
<reference evidence="25" key="1">
    <citation type="submission" date="2021-12" db="EMBL/GenBank/DDBJ databases">
        <authorList>
            <person name="King R."/>
        </authorList>
    </citation>
    <scope>NUCLEOTIDE SEQUENCE</scope>
</reference>
<keyword evidence="14" id="KW-0325">Glycoprotein</keyword>